<gene>
    <name evidence="4" type="primary">pkn1_4</name>
    <name evidence="4" type="ORF">Pan181_50170</name>
</gene>
<evidence type="ECO:0000256" key="2">
    <source>
        <dbReference type="SAM" id="Phobius"/>
    </source>
</evidence>
<protein>
    <submittedName>
        <fullName evidence="4">Serine/threonine-protein kinase pkn1</fullName>
        <ecNumber evidence="4">2.7.11.1</ecNumber>
    </submittedName>
</protein>
<evidence type="ECO:0000313" key="5">
    <source>
        <dbReference type="Proteomes" id="UP000315750"/>
    </source>
</evidence>
<dbReference type="OrthoDB" id="9812426at2"/>
<dbReference type="EMBL" id="CP036278">
    <property type="protein sequence ID" value="QDU58777.1"/>
    <property type="molecule type" value="Genomic_DNA"/>
</dbReference>
<keyword evidence="2" id="KW-0472">Membrane</keyword>
<evidence type="ECO:0000256" key="1">
    <source>
        <dbReference type="SAM" id="MobiDB-lite"/>
    </source>
</evidence>
<dbReference type="Proteomes" id="UP000315750">
    <property type="component" value="Chromosome"/>
</dbReference>
<keyword evidence="5" id="KW-1185">Reference proteome</keyword>
<dbReference type="InterPro" id="IPR016187">
    <property type="entry name" value="CTDL_fold"/>
</dbReference>
<keyword evidence="4" id="KW-0808">Transferase</keyword>
<evidence type="ECO:0000259" key="3">
    <source>
        <dbReference type="Pfam" id="PF03781"/>
    </source>
</evidence>
<dbReference type="AlphaFoldDB" id="A0A518AVL3"/>
<reference evidence="4 5" key="1">
    <citation type="submission" date="2019-02" db="EMBL/GenBank/DDBJ databases">
        <title>Deep-cultivation of Planctomycetes and their phenomic and genomic characterization uncovers novel biology.</title>
        <authorList>
            <person name="Wiegand S."/>
            <person name="Jogler M."/>
            <person name="Boedeker C."/>
            <person name="Pinto D."/>
            <person name="Vollmers J."/>
            <person name="Rivas-Marin E."/>
            <person name="Kohn T."/>
            <person name="Peeters S.H."/>
            <person name="Heuer A."/>
            <person name="Rast P."/>
            <person name="Oberbeckmann S."/>
            <person name="Bunk B."/>
            <person name="Jeske O."/>
            <person name="Meyerdierks A."/>
            <person name="Storesund J.E."/>
            <person name="Kallscheuer N."/>
            <person name="Luecker S."/>
            <person name="Lage O.M."/>
            <person name="Pohl T."/>
            <person name="Merkel B.J."/>
            <person name="Hornburger P."/>
            <person name="Mueller R.-W."/>
            <person name="Bruemmer F."/>
            <person name="Labrenz M."/>
            <person name="Spormann A.M."/>
            <person name="Op den Camp H."/>
            <person name="Overmann J."/>
            <person name="Amann R."/>
            <person name="Jetten M.S.M."/>
            <person name="Mascher T."/>
            <person name="Medema M.H."/>
            <person name="Devos D.P."/>
            <person name="Kaster A.-K."/>
            <person name="Ovreas L."/>
            <person name="Rohde M."/>
            <person name="Galperin M.Y."/>
            <person name="Jogler C."/>
        </authorList>
    </citation>
    <scope>NUCLEOTIDE SEQUENCE [LARGE SCALE GENOMIC DNA]</scope>
    <source>
        <strain evidence="4 5">Pan181</strain>
    </source>
</reference>
<feature type="transmembrane region" description="Helical" evidence="2">
    <location>
        <begin position="20"/>
        <end position="53"/>
    </location>
</feature>
<feature type="region of interest" description="Disordered" evidence="1">
    <location>
        <begin position="86"/>
        <end position="123"/>
    </location>
</feature>
<dbReference type="PANTHER" id="PTHR23150">
    <property type="entry name" value="SULFATASE MODIFYING FACTOR 1, 2"/>
    <property type="match status" value="1"/>
</dbReference>
<organism evidence="4 5">
    <name type="scientific">Aeoliella mucimassa</name>
    <dbReference type="NCBI Taxonomy" id="2527972"/>
    <lineage>
        <taxon>Bacteria</taxon>
        <taxon>Pseudomonadati</taxon>
        <taxon>Planctomycetota</taxon>
        <taxon>Planctomycetia</taxon>
        <taxon>Pirellulales</taxon>
        <taxon>Lacipirellulaceae</taxon>
        <taxon>Aeoliella</taxon>
    </lineage>
</organism>
<proteinExistence type="predicted"/>
<dbReference type="InterPro" id="IPR051043">
    <property type="entry name" value="Sulfatase_Mod_Factor_Kinase"/>
</dbReference>
<dbReference type="Pfam" id="PF03781">
    <property type="entry name" value="FGE-sulfatase"/>
    <property type="match status" value="1"/>
</dbReference>
<feature type="region of interest" description="Disordered" evidence="1">
    <location>
        <begin position="425"/>
        <end position="444"/>
    </location>
</feature>
<feature type="domain" description="Sulfatase-modifying factor enzyme-like" evidence="3">
    <location>
        <begin position="161"/>
        <end position="413"/>
    </location>
</feature>
<keyword evidence="2" id="KW-0812">Transmembrane</keyword>
<accession>A0A518AVL3</accession>
<dbReference type="SUPFAM" id="SSF56436">
    <property type="entry name" value="C-type lectin-like"/>
    <property type="match status" value="1"/>
</dbReference>
<keyword evidence="2" id="KW-1133">Transmembrane helix</keyword>
<dbReference type="InterPro" id="IPR005532">
    <property type="entry name" value="SUMF_dom"/>
</dbReference>
<dbReference type="Gene3D" id="3.90.1580.10">
    <property type="entry name" value="paralog of FGE (formylglycine-generating enzyme)"/>
    <property type="match status" value="1"/>
</dbReference>
<dbReference type="KEGG" id="amuc:Pan181_50170"/>
<evidence type="ECO:0000313" key="4">
    <source>
        <dbReference type="EMBL" id="QDU58777.1"/>
    </source>
</evidence>
<dbReference type="EC" id="2.7.11.1" evidence="4"/>
<dbReference type="RefSeq" id="WP_145251232.1">
    <property type="nucleotide sequence ID" value="NZ_CP036278.1"/>
</dbReference>
<sequence length="444" mass="48673">MQVTSLSTSLYPHWQRLSQHAWSAAALLVFACGFILGNVYLMAIAGVALCAIWRQVGVVAARNVHRLVTSHGALLPSEQRADYRRTSLRGGGLPPEEDPSESPVESVSEHRARKSGGKEKTTGDLVNRMIDQGRYALLLRHETASQLSDEELAVVLSEMDQQMSVIPEGRVLVGEYAERATWGTSPVSADCPGLVHTEGCYLDRYCVTNEQFQYFVDDCGYEQFQLWPEEALPALFEFVDRTGVPAPAGWTSGQFPDGWERLPVVGISWYEATAYARWVGKRLPTDAEWTKAGAWPVETSPGRVTQRRYPWGDTFEARRALLWSAGARGPQPVDAFEAGSSLGGVVQLIGNVWEWTSSSLDATSRDQATGDGHSMNVLHGGAFNTYFENQATCHFRSGERPLARRSNIGFRLALSFDVVADQEFGDGGASSVDDPSATDSSIDS</sequence>
<dbReference type="InterPro" id="IPR042095">
    <property type="entry name" value="SUMF_sf"/>
</dbReference>
<name>A0A518AVL3_9BACT</name>
<keyword evidence="4" id="KW-0418">Kinase</keyword>
<dbReference type="GO" id="GO:0004674">
    <property type="term" value="F:protein serine/threonine kinase activity"/>
    <property type="evidence" value="ECO:0007669"/>
    <property type="project" value="UniProtKB-EC"/>
</dbReference>